<sequence>MFNDYPHLMSLIKTQPPTQEVSLTNIKEASVYEEALRLLEKQSLSKRQRIVVFNRLVPIEGKPTNVAIWAPKHAVEEGSDPFKPTKPMRYYLTHKGEAIRARSIQAKSDVQVTKFCLLLPGFNGGPFDQFHLAEALAKKGYWVISVGCYINPELKPSDDPDKIALALEDAYATYPAILQTFTELTGLALSAETLSEVRYVSFSAGIYPLLRAIRKGHCPKWQHRVLLMAPGLSATPGQAKLLTQAPVSRMDLIHSEQDTHPTFGDPLHYLTFFDASRTQLHLLPKGEHYDFIHLPLSVTKDANTTPTGGFTQSQHEHAVKQECLAVLDSLIHGETR</sequence>
<proteinExistence type="predicted"/>
<gene>
    <name evidence="1" type="ORF">SAMN03084138_04434</name>
</gene>
<dbReference type="STRING" id="1121869.SAMN03084138_04434"/>
<evidence type="ECO:0000313" key="1">
    <source>
        <dbReference type="EMBL" id="SFQ22991.1"/>
    </source>
</evidence>
<evidence type="ECO:0000313" key="2">
    <source>
        <dbReference type="Proteomes" id="UP000182692"/>
    </source>
</evidence>
<dbReference type="OrthoDB" id="9786110at2"/>
<accession>A0A1I5WTM6</accession>
<evidence type="ECO:0008006" key="3">
    <source>
        <dbReference type="Google" id="ProtNLM"/>
    </source>
</evidence>
<dbReference type="AlphaFoldDB" id="A0A1I5WTM6"/>
<dbReference type="SUPFAM" id="SSF53474">
    <property type="entry name" value="alpha/beta-Hydrolases"/>
    <property type="match status" value="1"/>
</dbReference>
<dbReference type="GeneID" id="35869908"/>
<name>A0A1I5WTM6_9GAMM</name>
<dbReference type="EMBL" id="FOWR01000052">
    <property type="protein sequence ID" value="SFQ22991.1"/>
    <property type="molecule type" value="Genomic_DNA"/>
</dbReference>
<protein>
    <recommendedName>
        <fullName evidence="3">Dienelactone hydrolase</fullName>
    </recommendedName>
</protein>
<dbReference type="Proteomes" id="UP000182692">
    <property type="component" value="Unassembled WGS sequence"/>
</dbReference>
<reference evidence="1 2" key="1">
    <citation type="submission" date="2016-10" db="EMBL/GenBank/DDBJ databases">
        <authorList>
            <person name="de Groot N.N."/>
        </authorList>
    </citation>
    <scope>NUCLEOTIDE SEQUENCE [LARGE SCALE GENOMIC DNA]</scope>
    <source>
        <strain evidence="1 2">DSM 15893</strain>
    </source>
</reference>
<organism evidence="1 2">
    <name type="scientific">Enterovibrio norvegicus DSM 15893</name>
    <dbReference type="NCBI Taxonomy" id="1121869"/>
    <lineage>
        <taxon>Bacteria</taxon>
        <taxon>Pseudomonadati</taxon>
        <taxon>Pseudomonadota</taxon>
        <taxon>Gammaproteobacteria</taxon>
        <taxon>Vibrionales</taxon>
        <taxon>Vibrionaceae</taxon>
        <taxon>Enterovibrio</taxon>
    </lineage>
</organism>
<dbReference type="InterPro" id="IPR029058">
    <property type="entry name" value="AB_hydrolase_fold"/>
</dbReference>
<dbReference type="RefSeq" id="WP_017017540.1">
    <property type="nucleotide sequence ID" value="NZ_FOWR01000052.1"/>
</dbReference>